<evidence type="ECO:0000313" key="6">
    <source>
        <dbReference type="EMBL" id="KDN16969.1"/>
    </source>
</evidence>
<dbReference type="SUPFAM" id="SSF51679">
    <property type="entry name" value="Bacterial luciferase-like"/>
    <property type="match status" value="1"/>
</dbReference>
<dbReference type="eggNOG" id="COG2141">
    <property type="taxonomic scope" value="Bacteria"/>
</dbReference>
<dbReference type="InterPro" id="IPR050172">
    <property type="entry name" value="SsuD_RutA_monooxygenase"/>
</dbReference>
<evidence type="ECO:0000256" key="2">
    <source>
        <dbReference type="ARBA" id="ARBA00022643"/>
    </source>
</evidence>
<dbReference type="Gene3D" id="3.20.20.30">
    <property type="entry name" value="Luciferase-like domain"/>
    <property type="match status" value="1"/>
</dbReference>
<evidence type="ECO:0000313" key="7">
    <source>
        <dbReference type="Proteomes" id="UP000027345"/>
    </source>
</evidence>
<dbReference type="InterPro" id="IPR036661">
    <property type="entry name" value="Luciferase-like_sf"/>
</dbReference>
<dbReference type="OrthoDB" id="143323at2"/>
<dbReference type="InterPro" id="IPR011251">
    <property type="entry name" value="Luciferase-like_dom"/>
</dbReference>
<proteinExistence type="predicted"/>
<name>A0A066TYK3_9PSEU</name>
<keyword evidence="7" id="KW-1185">Reference proteome</keyword>
<dbReference type="EMBL" id="JMQI01000077">
    <property type="protein sequence ID" value="KDN16969.1"/>
    <property type="molecule type" value="Genomic_DNA"/>
</dbReference>
<dbReference type="AlphaFoldDB" id="A0A066TYK3"/>
<sequence length="284" mass="30378">MPTVGLKPPQQHIGIPALRDIWAIADDAGFDGCWVFDHLAPMGPDRTGDVFDGWSLLAAMAEATKRVRIGCLVSGNTNRHPGTFAKIAATVDHLSGGRLDVGLGAGGDTWTDAMMGTPTPSAVERVERLAETCEILRLLWTRPETTYPGRHYRLTGAISDPKPVQRPKPPLWLGSSGEKRGLRVVAEHADVWLNAALPGTEIAELQRLSRVLDEHCAAVGRDPAAIRRAVQFRLPSDADSALRLAESYAKAGFTELVLMPGGSGDVVAAAEAAAKLLSRLRDVG</sequence>
<dbReference type="PANTHER" id="PTHR42847:SF4">
    <property type="entry name" value="ALKANESULFONATE MONOOXYGENASE-RELATED"/>
    <property type="match status" value="1"/>
</dbReference>
<organism evidence="6 7">
    <name type="scientific">Amycolatopsis rifamycinica</name>
    <dbReference type="NCBI Taxonomy" id="287986"/>
    <lineage>
        <taxon>Bacteria</taxon>
        <taxon>Bacillati</taxon>
        <taxon>Actinomycetota</taxon>
        <taxon>Actinomycetes</taxon>
        <taxon>Pseudonocardiales</taxon>
        <taxon>Pseudonocardiaceae</taxon>
        <taxon>Amycolatopsis</taxon>
    </lineage>
</organism>
<accession>A0A066TYK3</accession>
<evidence type="ECO:0000256" key="4">
    <source>
        <dbReference type="ARBA" id="ARBA00023033"/>
    </source>
</evidence>
<dbReference type="RefSeq" id="WP_043788218.1">
    <property type="nucleotide sequence ID" value="NZ_JMQI01000077.1"/>
</dbReference>
<dbReference type="GO" id="GO:0046306">
    <property type="term" value="P:alkanesulfonate catabolic process"/>
    <property type="evidence" value="ECO:0007669"/>
    <property type="project" value="TreeGrafter"/>
</dbReference>
<comment type="caution">
    <text evidence="6">The sequence shown here is derived from an EMBL/GenBank/DDBJ whole genome shotgun (WGS) entry which is preliminary data.</text>
</comment>
<dbReference type="STRING" id="287986.DV20_38355"/>
<evidence type="ECO:0000256" key="1">
    <source>
        <dbReference type="ARBA" id="ARBA00022630"/>
    </source>
</evidence>
<keyword evidence="1" id="KW-0285">Flavoprotein</keyword>
<feature type="domain" description="Luciferase-like" evidence="5">
    <location>
        <begin position="13"/>
        <end position="247"/>
    </location>
</feature>
<keyword evidence="2" id="KW-0288">FMN</keyword>
<dbReference type="Pfam" id="PF00296">
    <property type="entry name" value="Bac_luciferase"/>
    <property type="match status" value="1"/>
</dbReference>
<evidence type="ECO:0000259" key="5">
    <source>
        <dbReference type="Pfam" id="PF00296"/>
    </source>
</evidence>
<reference evidence="6 7" key="1">
    <citation type="submission" date="2014-05" db="EMBL/GenBank/DDBJ databases">
        <title>Draft genome sequence of Amycolatopsis rifamycinica DSM 46095.</title>
        <authorList>
            <person name="Lal R."/>
            <person name="Saxena A."/>
            <person name="Kumari R."/>
            <person name="Mukherjee U."/>
            <person name="Singh P."/>
            <person name="Sangwan N."/>
            <person name="Mahato N.K."/>
        </authorList>
    </citation>
    <scope>NUCLEOTIDE SEQUENCE [LARGE SCALE GENOMIC DNA]</scope>
    <source>
        <strain evidence="6 7">DSM 46095</strain>
    </source>
</reference>
<evidence type="ECO:0000256" key="3">
    <source>
        <dbReference type="ARBA" id="ARBA00023002"/>
    </source>
</evidence>
<keyword evidence="4" id="KW-0503">Monooxygenase</keyword>
<dbReference type="GO" id="GO:0008726">
    <property type="term" value="F:alkanesulfonate monooxygenase activity"/>
    <property type="evidence" value="ECO:0007669"/>
    <property type="project" value="TreeGrafter"/>
</dbReference>
<gene>
    <name evidence="6" type="ORF">DV20_38355</name>
</gene>
<dbReference type="PANTHER" id="PTHR42847">
    <property type="entry name" value="ALKANESULFONATE MONOOXYGENASE"/>
    <property type="match status" value="1"/>
</dbReference>
<protein>
    <submittedName>
        <fullName evidence="6">F420-dependent oxidoreductase</fullName>
    </submittedName>
</protein>
<dbReference type="Proteomes" id="UP000027345">
    <property type="component" value="Unassembled WGS sequence"/>
</dbReference>
<keyword evidence="3" id="KW-0560">Oxidoreductase</keyword>